<organism evidence="7 9">
    <name type="scientific">Phoenix dactylifera</name>
    <name type="common">Date palm</name>
    <dbReference type="NCBI Taxonomy" id="42345"/>
    <lineage>
        <taxon>Eukaryota</taxon>
        <taxon>Viridiplantae</taxon>
        <taxon>Streptophyta</taxon>
        <taxon>Embryophyta</taxon>
        <taxon>Tracheophyta</taxon>
        <taxon>Spermatophyta</taxon>
        <taxon>Magnoliopsida</taxon>
        <taxon>Liliopsida</taxon>
        <taxon>Arecaceae</taxon>
        <taxon>Coryphoideae</taxon>
        <taxon>Phoeniceae</taxon>
        <taxon>Phoenix</taxon>
    </lineage>
</organism>
<dbReference type="InterPro" id="IPR037278">
    <property type="entry name" value="ARFGAP/RecO"/>
</dbReference>
<dbReference type="InterPro" id="IPR001164">
    <property type="entry name" value="ArfGAP_dom"/>
</dbReference>
<dbReference type="PRINTS" id="PR00405">
    <property type="entry name" value="REVINTRACTNG"/>
</dbReference>
<dbReference type="InterPro" id="IPR038508">
    <property type="entry name" value="ArfGAP_dom_sf"/>
</dbReference>
<dbReference type="AlphaFoldDB" id="A0A8B8JAV0"/>
<dbReference type="FunFam" id="1.10.220.150:FF:000005">
    <property type="entry name" value="Arf-GAP domain and FG repeat-containing protein 1"/>
    <property type="match status" value="1"/>
</dbReference>
<name>A0A8B8JAV0_PHODC</name>
<dbReference type="GeneID" id="103718983"/>
<evidence type="ECO:0000259" key="6">
    <source>
        <dbReference type="PROSITE" id="PS50115"/>
    </source>
</evidence>
<keyword evidence="2 4" id="KW-0863">Zinc-finger</keyword>
<dbReference type="InterPro" id="IPR044820">
    <property type="entry name" value="AGD14-like"/>
</dbReference>
<evidence type="ECO:0000256" key="3">
    <source>
        <dbReference type="ARBA" id="ARBA00022833"/>
    </source>
</evidence>
<dbReference type="SUPFAM" id="SSF57863">
    <property type="entry name" value="ArfGap/RecO-like zinc finger"/>
    <property type="match status" value="1"/>
</dbReference>
<dbReference type="RefSeq" id="XP_026665030.1">
    <property type="nucleotide sequence ID" value="XM_026809229.2"/>
</dbReference>
<dbReference type="Pfam" id="PF01412">
    <property type="entry name" value="ArfGap"/>
    <property type="match status" value="1"/>
</dbReference>
<evidence type="ECO:0000256" key="5">
    <source>
        <dbReference type="SAM" id="MobiDB-lite"/>
    </source>
</evidence>
<sequence length="670" mass="73519">MSSKREEERNEKIIRGLLKLPPNRKCINCNSLGPQYVCTTFWTFVCMTCSGIHREFTHRVKSVSLAKFTTQEVEALQKGGNQRAREIFLKDWDSQQMRLPDSSNVDKIREFIKNVYVDKKYARGRSSDKPPRDTQVFILWKSHKYHEEEHRRASSYHSFSQSPPYENQYEERRYGKQTGILSRKPGSDRGYYEGKVSSFIYSPGRQGEQMYEDRFANESYASRNSDYSVSSTGDPLRFDGQSPNFQDIGYSSPPLQQVRDILIEDGQPRTTLNTYSEANVKRGLDGIPHPQTTASSGSFGSIERNSISLKPANSGSLIDTVLETKHASVTPQSEPSTSPSSQLSASAHAMNQDPFSLSIVQQPITSATPSIDLFAHINDQSSSTTPSEQKTSAVLLSENVGWATFDLPHQVGPTFETTKGLPSVVPPGEEPPKGKNDLFASVSNDLQWFSIQNSATCGTSSSIADQQHVSLHEVKGFADTNSSQSWNAFDDSTWNIHQTSLGALLQTTEPQIPVHNHPASADQFIGLKVSEVPATGGLQKSAIDELTAFDVSFSGVAGSSFSSSVPPLMGGTTQERKSTNPFDLPYDSEPEASNMFLDMSSLQATLPNQQLPNAFLGGLSQTWFPQNSVPTYVPAVTQGLAFMPGHVSGSQLPNIPAQGPVSSLGGNPFA</sequence>
<keyword evidence="3" id="KW-0862">Zinc</keyword>
<evidence type="ECO:0000256" key="2">
    <source>
        <dbReference type="ARBA" id="ARBA00022771"/>
    </source>
</evidence>
<dbReference type="PANTHER" id="PTHR46085">
    <property type="entry name" value="ARFGAP/RECO-RELATED"/>
    <property type="match status" value="1"/>
</dbReference>
<feature type="compositionally biased region" description="Low complexity" evidence="5">
    <location>
        <begin position="328"/>
        <end position="347"/>
    </location>
</feature>
<evidence type="ECO:0000313" key="9">
    <source>
        <dbReference type="RefSeq" id="XP_026665030.1"/>
    </source>
</evidence>
<dbReference type="OrthoDB" id="6036at2759"/>
<feature type="region of interest" description="Disordered" evidence="5">
    <location>
        <begin position="326"/>
        <end position="348"/>
    </location>
</feature>
<evidence type="ECO:0000256" key="4">
    <source>
        <dbReference type="PROSITE-ProRule" id="PRU00288"/>
    </source>
</evidence>
<gene>
    <name evidence="8 9" type="primary">LOC103718983</name>
</gene>
<dbReference type="PROSITE" id="PS50115">
    <property type="entry name" value="ARFGAP"/>
    <property type="match status" value="1"/>
</dbReference>
<feature type="region of interest" description="Disordered" evidence="5">
    <location>
        <begin position="281"/>
        <end position="300"/>
    </location>
</feature>
<evidence type="ECO:0000313" key="7">
    <source>
        <dbReference type="Proteomes" id="UP000228380"/>
    </source>
</evidence>
<feature type="region of interest" description="Disordered" evidence="5">
    <location>
        <begin position="151"/>
        <end position="187"/>
    </location>
</feature>
<feature type="compositionally biased region" description="Polar residues" evidence="5">
    <location>
        <begin position="290"/>
        <end position="300"/>
    </location>
</feature>
<dbReference type="CDD" id="cd08838">
    <property type="entry name" value="ArfGap_AGFG"/>
    <property type="match status" value="1"/>
</dbReference>
<dbReference type="GO" id="GO:0008270">
    <property type="term" value="F:zinc ion binding"/>
    <property type="evidence" value="ECO:0007669"/>
    <property type="project" value="UniProtKB-KW"/>
</dbReference>
<keyword evidence="1" id="KW-0479">Metal-binding</keyword>
<reference evidence="8 9" key="2">
    <citation type="submission" date="2025-04" db="UniProtKB">
        <authorList>
            <consortium name="RefSeq"/>
        </authorList>
    </citation>
    <scope>IDENTIFICATION</scope>
    <source>
        <tissue evidence="8 9">Young leaves</tissue>
    </source>
</reference>
<feature type="compositionally biased region" description="Polar residues" evidence="5">
    <location>
        <begin position="155"/>
        <end position="165"/>
    </location>
</feature>
<evidence type="ECO:0000256" key="1">
    <source>
        <dbReference type="ARBA" id="ARBA00022723"/>
    </source>
</evidence>
<proteinExistence type="predicted"/>
<dbReference type="GO" id="GO:0005096">
    <property type="term" value="F:GTPase activator activity"/>
    <property type="evidence" value="ECO:0007669"/>
    <property type="project" value="InterPro"/>
</dbReference>
<protein>
    <submittedName>
        <fullName evidence="8 9">Probable ADP-ribosylation factor GTPase-activating protein AGD14 isoform X1</fullName>
    </submittedName>
</protein>
<reference evidence="7" key="1">
    <citation type="journal article" date="2019" name="Nat. Commun.">
        <title>Genome-wide association mapping of date palm fruit traits.</title>
        <authorList>
            <person name="Hazzouri K.M."/>
            <person name="Gros-Balthazard M."/>
            <person name="Flowers J.M."/>
            <person name="Copetti D."/>
            <person name="Lemansour A."/>
            <person name="Lebrun M."/>
            <person name="Masmoudi K."/>
            <person name="Ferrand S."/>
            <person name="Dhar M.I."/>
            <person name="Fresquez Z.A."/>
            <person name="Rosas U."/>
            <person name="Zhang J."/>
            <person name="Talag J."/>
            <person name="Lee S."/>
            <person name="Kudrna D."/>
            <person name="Powell R.F."/>
            <person name="Leitch I.J."/>
            <person name="Krueger R.R."/>
            <person name="Wing R.A."/>
            <person name="Amiri K.M.A."/>
            <person name="Purugganan M.D."/>
        </authorList>
    </citation>
    <scope>NUCLEOTIDE SEQUENCE [LARGE SCALE GENOMIC DNA]</scope>
    <source>
        <strain evidence="7">cv. Khalas</strain>
    </source>
</reference>
<dbReference type="RefSeq" id="XP_026665029.1">
    <property type="nucleotide sequence ID" value="XM_026809228.2"/>
</dbReference>
<feature type="domain" description="Arf-GAP" evidence="6">
    <location>
        <begin position="11"/>
        <end position="129"/>
    </location>
</feature>
<dbReference type="SMART" id="SM00105">
    <property type="entry name" value="ArfGap"/>
    <property type="match status" value="1"/>
</dbReference>
<dbReference type="PANTHER" id="PTHR46085:SF4">
    <property type="entry name" value="ADP-RIBOSYLATION FACTOR GTPASE-ACTIVATING PROTEIN AGD14-RELATED"/>
    <property type="match status" value="1"/>
</dbReference>
<dbReference type="Proteomes" id="UP000228380">
    <property type="component" value="Chromosome 1"/>
</dbReference>
<accession>A0A8B8JAV0</accession>
<evidence type="ECO:0000313" key="8">
    <source>
        <dbReference type="RefSeq" id="XP_026665029.1"/>
    </source>
</evidence>
<keyword evidence="7" id="KW-1185">Reference proteome</keyword>
<dbReference type="Gene3D" id="1.10.220.150">
    <property type="entry name" value="Arf GTPase activating protein"/>
    <property type="match status" value="1"/>
</dbReference>